<reference evidence="3 4" key="1">
    <citation type="journal article" date="2017" name="Nature">
        <title>Atmospheric trace gases support primary production in Antarctic desert surface soil.</title>
        <authorList>
            <person name="Ji M."/>
            <person name="Greening C."/>
            <person name="Vanwonterghem I."/>
            <person name="Carere C.R."/>
            <person name="Bay S.K."/>
            <person name="Steen J.A."/>
            <person name="Montgomery K."/>
            <person name="Lines T."/>
            <person name="Beardall J."/>
            <person name="van Dorst J."/>
            <person name="Snape I."/>
            <person name="Stott M.B."/>
            <person name="Hugenholtz P."/>
            <person name="Ferrari B.C."/>
        </authorList>
    </citation>
    <scope>NUCLEOTIDE SEQUENCE [LARGE SCALE GENOMIC DNA]</scope>
    <source>
        <strain evidence="3">RRmetagenome_bin12</strain>
    </source>
</reference>
<protein>
    <submittedName>
        <fullName evidence="3">Epimerase</fullName>
    </submittedName>
</protein>
<gene>
    <name evidence="3" type="ORF">DLM65_02430</name>
</gene>
<organism evidence="3 4">
    <name type="scientific">Candidatus Aeolococcus gillhamiae</name>
    <dbReference type="NCBI Taxonomy" id="3127015"/>
    <lineage>
        <taxon>Bacteria</taxon>
        <taxon>Bacillati</taxon>
        <taxon>Candidatus Dormiibacterota</taxon>
        <taxon>Candidatus Dormibacteria</taxon>
        <taxon>Candidatus Aeolococcales</taxon>
        <taxon>Candidatus Aeolococcaceae</taxon>
        <taxon>Candidatus Aeolococcus</taxon>
    </lineage>
</organism>
<dbReference type="PANTHER" id="PTHR43245:SF52">
    <property type="entry name" value="NAD-DEPENDENT EPIMERASE_DEHYDRATASE"/>
    <property type="match status" value="1"/>
</dbReference>
<evidence type="ECO:0000313" key="3">
    <source>
        <dbReference type="EMBL" id="PZR83243.1"/>
    </source>
</evidence>
<feature type="domain" description="NAD-dependent epimerase/dehydratase" evidence="2">
    <location>
        <begin position="21"/>
        <end position="247"/>
    </location>
</feature>
<proteinExistence type="predicted"/>
<dbReference type="Pfam" id="PF01370">
    <property type="entry name" value="Epimerase"/>
    <property type="match status" value="1"/>
</dbReference>
<dbReference type="InterPro" id="IPR001509">
    <property type="entry name" value="Epimerase_deHydtase"/>
</dbReference>
<evidence type="ECO:0000256" key="1">
    <source>
        <dbReference type="SAM" id="MobiDB-lite"/>
    </source>
</evidence>
<dbReference type="Proteomes" id="UP000248724">
    <property type="component" value="Unassembled WGS sequence"/>
</dbReference>
<dbReference type="SUPFAM" id="SSF51735">
    <property type="entry name" value="NAD(P)-binding Rossmann-fold domains"/>
    <property type="match status" value="1"/>
</dbReference>
<feature type="compositionally biased region" description="Low complexity" evidence="1">
    <location>
        <begin position="378"/>
        <end position="387"/>
    </location>
</feature>
<dbReference type="EMBL" id="QHBU01000041">
    <property type="protein sequence ID" value="PZR83243.1"/>
    <property type="molecule type" value="Genomic_DNA"/>
</dbReference>
<dbReference type="InterPro" id="IPR036291">
    <property type="entry name" value="NAD(P)-bd_dom_sf"/>
</dbReference>
<name>A0A2W5ZD38_9BACT</name>
<dbReference type="InterPro" id="IPR050177">
    <property type="entry name" value="Lipid_A_modif_metabolic_enz"/>
</dbReference>
<dbReference type="Gene3D" id="3.40.50.720">
    <property type="entry name" value="NAD(P)-binding Rossmann-like Domain"/>
    <property type="match status" value="1"/>
</dbReference>
<evidence type="ECO:0000313" key="4">
    <source>
        <dbReference type="Proteomes" id="UP000248724"/>
    </source>
</evidence>
<accession>A0A2W5ZD38</accession>
<feature type="region of interest" description="Disordered" evidence="1">
    <location>
        <begin position="355"/>
        <end position="439"/>
    </location>
</feature>
<sequence length="439" mass="48106">MFGTIDALLREVSTVAQGRRILVTGVSRFWGAELARRLEADPGVEQIVAVDTEGPIRQLARTDFVRADIRHSLVGKLIRGLGIDTVVHAGLIVDPQQAGGRTVHETNVIGTMNLIAACSGADSPVRQLIVKSSTAVYGSEPDDPSFWTEDMRRRGPARDGFTGDLDEVESYVRDYEMRHPDVAVTLLRFGNVLGDVLDSPFARLFDRAVVPTVFGFDPRLQFLDEDDAIAALTHATLNKCRGTYNVAGAGVVVLSQAIALMGKINAPVIPFVGGTMALRFLERFGLVDFPPEFVRLLQHGRVVDTTRLHVELGFHPQRTTMEAVAAHGRQRRARGVLDAEAPYRYEAELEEFLRSRGQRDEPASTNANGRRSRRRRTTTVATASAAKRTARRTSKPASASRKATAPRQAPTRRKPSTTPRKSSARPRRARSAPDADASA</sequence>
<dbReference type="PANTHER" id="PTHR43245">
    <property type="entry name" value="BIFUNCTIONAL POLYMYXIN RESISTANCE PROTEIN ARNA"/>
    <property type="match status" value="1"/>
</dbReference>
<comment type="caution">
    <text evidence="3">The sequence shown here is derived from an EMBL/GenBank/DDBJ whole genome shotgun (WGS) entry which is preliminary data.</text>
</comment>
<evidence type="ECO:0000259" key="2">
    <source>
        <dbReference type="Pfam" id="PF01370"/>
    </source>
</evidence>
<dbReference type="AlphaFoldDB" id="A0A2W5ZD38"/>